<dbReference type="RefSeq" id="XP_066667955.1">
    <property type="nucleotide sequence ID" value="XM_066812613.1"/>
</dbReference>
<name>A0ABR1WDE0_9PEZI</name>
<gene>
    <name evidence="1" type="ORF">PG997_008298</name>
</gene>
<dbReference type="Proteomes" id="UP001433268">
    <property type="component" value="Unassembled WGS sequence"/>
</dbReference>
<evidence type="ECO:0000313" key="2">
    <source>
        <dbReference type="Proteomes" id="UP001433268"/>
    </source>
</evidence>
<organism evidence="1 2">
    <name type="scientific">Apiospora hydei</name>
    <dbReference type="NCBI Taxonomy" id="1337664"/>
    <lineage>
        <taxon>Eukaryota</taxon>
        <taxon>Fungi</taxon>
        <taxon>Dikarya</taxon>
        <taxon>Ascomycota</taxon>
        <taxon>Pezizomycotina</taxon>
        <taxon>Sordariomycetes</taxon>
        <taxon>Xylariomycetidae</taxon>
        <taxon>Amphisphaeriales</taxon>
        <taxon>Apiosporaceae</taxon>
        <taxon>Apiospora</taxon>
    </lineage>
</organism>
<dbReference type="EMBL" id="JAQQWN010000006">
    <property type="protein sequence ID" value="KAK8080480.1"/>
    <property type="molecule type" value="Genomic_DNA"/>
</dbReference>
<dbReference type="GeneID" id="92045673"/>
<accession>A0ABR1WDE0</accession>
<evidence type="ECO:0000313" key="1">
    <source>
        <dbReference type="EMBL" id="KAK8080480.1"/>
    </source>
</evidence>
<proteinExistence type="predicted"/>
<keyword evidence="2" id="KW-1185">Reference proteome</keyword>
<comment type="caution">
    <text evidence="1">The sequence shown here is derived from an EMBL/GenBank/DDBJ whole genome shotgun (WGS) entry which is preliminary data.</text>
</comment>
<reference evidence="1 2" key="1">
    <citation type="submission" date="2023-01" db="EMBL/GenBank/DDBJ databases">
        <title>Analysis of 21 Apiospora genomes using comparative genomics revels a genus with tremendous synthesis potential of carbohydrate active enzymes and secondary metabolites.</title>
        <authorList>
            <person name="Sorensen T."/>
        </authorList>
    </citation>
    <scope>NUCLEOTIDE SEQUENCE [LARGE SCALE GENOMIC DNA]</scope>
    <source>
        <strain evidence="1 2">CBS 114990</strain>
    </source>
</reference>
<protein>
    <submittedName>
        <fullName evidence="1">Uncharacterized protein</fullName>
    </submittedName>
</protein>
<sequence>MFPPEAGRPMSQALVIGFTSTSYPLFLPNQSHQPPTPIPPTIADLPDPAVLWLVDAGERVAPQKTNLRDIWLDAAGDG</sequence>